<feature type="domain" description="Prokaryotic-type class I peptide chain release factors" evidence="2">
    <location>
        <begin position="59"/>
        <end position="188"/>
    </location>
</feature>
<sequence length="199" mass="22204">MYRTTALTAHAIGRLRQHVCPSSCIARSFAISTKRPSQDDDDAERAAARQWLKRLDPDTIPRDMCEVSFSRSSGPGGQNVNKVSSKATLRISTSALLDRIPKLLHEPILKSRYCAARSNDIVIQSDDARKQNENVNACFRKLNELIVQAGRETVPGETSPEQKKRVEQLQKAEAAGRRKMKEFQSKKKSARRGGGRGDE</sequence>
<dbReference type="PANTHER" id="PTHR11075">
    <property type="entry name" value="PEPTIDE CHAIN RELEASE FACTOR"/>
    <property type="match status" value="1"/>
</dbReference>
<feature type="compositionally biased region" description="Basic and acidic residues" evidence="1">
    <location>
        <begin position="160"/>
        <end position="185"/>
    </location>
</feature>
<evidence type="ECO:0000256" key="1">
    <source>
        <dbReference type="SAM" id="MobiDB-lite"/>
    </source>
</evidence>
<evidence type="ECO:0000259" key="2">
    <source>
        <dbReference type="Pfam" id="PF00472"/>
    </source>
</evidence>
<dbReference type="InterPro" id="IPR000352">
    <property type="entry name" value="Pep_chain_release_fac_I"/>
</dbReference>
<comment type="caution">
    <text evidence="3">The sequence shown here is derived from an EMBL/GenBank/DDBJ whole genome shotgun (WGS) entry which is preliminary data.</text>
</comment>
<dbReference type="GO" id="GO:0016150">
    <property type="term" value="F:translation release factor activity, codon nonspecific"/>
    <property type="evidence" value="ECO:0007669"/>
    <property type="project" value="TreeGrafter"/>
</dbReference>
<feature type="region of interest" description="Disordered" evidence="1">
    <location>
        <begin position="151"/>
        <end position="199"/>
    </location>
</feature>
<dbReference type="InterPro" id="IPR052104">
    <property type="entry name" value="Mito_Release_Factor_mL62"/>
</dbReference>
<accession>A0AAI8Z8S6</accession>
<dbReference type="AlphaFoldDB" id="A0AAI8Z8S6"/>
<dbReference type="GO" id="GO:0005762">
    <property type="term" value="C:mitochondrial large ribosomal subunit"/>
    <property type="evidence" value="ECO:0007669"/>
    <property type="project" value="TreeGrafter"/>
</dbReference>
<dbReference type="GO" id="GO:0004045">
    <property type="term" value="F:peptidyl-tRNA hydrolase activity"/>
    <property type="evidence" value="ECO:0007669"/>
    <property type="project" value="TreeGrafter"/>
</dbReference>
<keyword evidence="4" id="KW-1185">Reference proteome</keyword>
<organism evidence="3 4">
    <name type="scientific">Lecanosticta acicola</name>
    <dbReference type="NCBI Taxonomy" id="111012"/>
    <lineage>
        <taxon>Eukaryota</taxon>
        <taxon>Fungi</taxon>
        <taxon>Dikarya</taxon>
        <taxon>Ascomycota</taxon>
        <taxon>Pezizomycotina</taxon>
        <taxon>Dothideomycetes</taxon>
        <taxon>Dothideomycetidae</taxon>
        <taxon>Mycosphaerellales</taxon>
        <taxon>Mycosphaerellaceae</taxon>
        <taxon>Lecanosticta</taxon>
    </lineage>
</organism>
<name>A0AAI8Z8S6_9PEZI</name>
<dbReference type="Proteomes" id="UP001296104">
    <property type="component" value="Unassembled WGS sequence"/>
</dbReference>
<proteinExistence type="predicted"/>
<protein>
    <submittedName>
        <fullName evidence="3">Related to peptidyl-tRNA hydrolase domain</fullName>
    </submittedName>
</protein>
<dbReference type="Gene3D" id="3.30.160.20">
    <property type="match status" value="1"/>
</dbReference>
<dbReference type="SUPFAM" id="SSF110916">
    <property type="entry name" value="Peptidyl-tRNA hydrolase domain-like"/>
    <property type="match status" value="1"/>
</dbReference>
<feature type="compositionally biased region" description="Basic residues" evidence="1">
    <location>
        <begin position="186"/>
        <end position="199"/>
    </location>
</feature>
<dbReference type="Pfam" id="PF00472">
    <property type="entry name" value="RF-1"/>
    <property type="match status" value="1"/>
</dbReference>
<dbReference type="PANTHER" id="PTHR11075:SF54">
    <property type="entry name" value="LARGE RIBOSOMAL SUBUNIT PROTEIN ML62"/>
    <property type="match status" value="1"/>
</dbReference>
<gene>
    <name evidence="3" type="ORF">LECACI_7A009676</name>
</gene>
<evidence type="ECO:0000313" key="3">
    <source>
        <dbReference type="EMBL" id="CAK4034518.1"/>
    </source>
</evidence>
<dbReference type="GO" id="GO:0070126">
    <property type="term" value="P:mitochondrial translational termination"/>
    <property type="evidence" value="ECO:0007669"/>
    <property type="project" value="TreeGrafter"/>
</dbReference>
<reference evidence="3" key="1">
    <citation type="submission" date="2023-11" db="EMBL/GenBank/DDBJ databases">
        <authorList>
            <person name="Alioto T."/>
            <person name="Alioto T."/>
            <person name="Gomez Garrido J."/>
        </authorList>
    </citation>
    <scope>NUCLEOTIDE SEQUENCE</scope>
</reference>
<dbReference type="EMBL" id="CAVMBE010000121">
    <property type="protein sequence ID" value="CAK4034518.1"/>
    <property type="molecule type" value="Genomic_DNA"/>
</dbReference>
<evidence type="ECO:0000313" key="4">
    <source>
        <dbReference type="Proteomes" id="UP001296104"/>
    </source>
</evidence>
<keyword evidence="3" id="KW-0378">Hydrolase</keyword>